<dbReference type="RefSeq" id="WP_327606243.1">
    <property type="nucleotide sequence ID" value="NZ_JARZFX010000001.1"/>
</dbReference>
<name>A0ABU6KE22_9BACI</name>
<comment type="similarity">
    <text evidence="1">Belongs to the FlgD family.</text>
</comment>
<proteinExistence type="inferred from homology"/>
<dbReference type="InterPro" id="IPR005648">
    <property type="entry name" value="FlgD"/>
</dbReference>
<keyword evidence="3" id="KW-0969">Cilium</keyword>
<evidence type="ECO:0000256" key="2">
    <source>
        <dbReference type="ARBA" id="ARBA00022795"/>
    </source>
</evidence>
<gene>
    <name evidence="3" type="primary">flgD</name>
    <name evidence="3" type="ORF">QGM71_04165</name>
</gene>
<keyword evidence="4" id="KW-1185">Reference proteome</keyword>
<dbReference type="Proteomes" id="UP001335737">
    <property type="component" value="Unassembled WGS sequence"/>
</dbReference>
<evidence type="ECO:0000313" key="3">
    <source>
        <dbReference type="EMBL" id="MEC5422689.1"/>
    </source>
</evidence>
<dbReference type="NCBIfam" id="NF007197">
    <property type="entry name" value="PRK09618.1"/>
    <property type="match status" value="1"/>
</dbReference>
<evidence type="ECO:0000313" key="4">
    <source>
        <dbReference type="Proteomes" id="UP001335737"/>
    </source>
</evidence>
<comment type="caution">
    <text evidence="3">The sequence shown here is derived from an EMBL/GenBank/DDBJ whole genome shotgun (WGS) entry which is preliminary data.</text>
</comment>
<reference evidence="3 4" key="1">
    <citation type="journal article" date="2024" name="Int. J. Syst. Evol. Microbiol.">
        <title>Virgibacillus tibetensis sp. nov., isolated from salt lake on the Tibetan Plateau of China.</title>
        <authorList>
            <person name="Phurbu D."/>
            <person name="Liu Z.-X."/>
            <person name="Wang R."/>
            <person name="Zheng Y.-Y."/>
            <person name="Liu H.-C."/>
            <person name="Zhou Y.-G."/>
            <person name="Yu Y.-J."/>
            <person name="Li A.-H."/>
        </authorList>
    </citation>
    <scope>NUCLEOTIDE SEQUENCE [LARGE SCALE GENOMIC DNA]</scope>
    <source>
        <strain evidence="3 4">C22-A2</strain>
    </source>
</reference>
<dbReference type="Pfam" id="PF03963">
    <property type="entry name" value="FlgD"/>
    <property type="match status" value="1"/>
</dbReference>
<sequence length="151" mass="16942">MNKIDPTLYLQSQQTSRAPSNDLGKDEFLKILMTQLQNQDPTNPMDDRDFIAQMSQFSTLEQTMNMAKSIDDLVQSQLISPVIQYSHMIGKEISYQAIDKETGQKLDVEKGNVIAVSQKEGWAILELDNGEKVYADAVLQVSDPKSNSNKS</sequence>
<evidence type="ECO:0000256" key="1">
    <source>
        <dbReference type="ARBA" id="ARBA00010577"/>
    </source>
</evidence>
<keyword evidence="3" id="KW-0966">Cell projection</keyword>
<protein>
    <submittedName>
        <fullName evidence="3">Flagellar hook assembly protein FlgD</fullName>
    </submittedName>
</protein>
<accession>A0ABU6KE22</accession>
<keyword evidence="3" id="KW-0282">Flagellum</keyword>
<dbReference type="EMBL" id="JARZFX010000001">
    <property type="protein sequence ID" value="MEC5422689.1"/>
    <property type="molecule type" value="Genomic_DNA"/>
</dbReference>
<keyword evidence="2" id="KW-1005">Bacterial flagellum biogenesis</keyword>
<organism evidence="3 4">
    <name type="scientific">Virgibacillus tibetensis</name>
    <dbReference type="NCBI Taxonomy" id="3042313"/>
    <lineage>
        <taxon>Bacteria</taxon>
        <taxon>Bacillati</taxon>
        <taxon>Bacillota</taxon>
        <taxon>Bacilli</taxon>
        <taxon>Bacillales</taxon>
        <taxon>Bacillaceae</taxon>
        <taxon>Virgibacillus</taxon>
    </lineage>
</organism>